<dbReference type="GO" id="GO:0046872">
    <property type="term" value="F:metal ion binding"/>
    <property type="evidence" value="ECO:0007669"/>
    <property type="project" value="UniProtKB-KW"/>
</dbReference>
<dbReference type="NCBIfam" id="TIGR00372">
    <property type="entry name" value="cas4"/>
    <property type="match status" value="1"/>
</dbReference>
<comment type="cofactor">
    <cofactor evidence="9">
        <name>iron-sulfur cluster</name>
        <dbReference type="ChEBI" id="CHEBI:30408"/>
    </cofactor>
</comment>
<evidence type="ECO:0000259" key="10">
    <source>
        <dbReference type="Pfam" id="PF01930"/>
    </source>
</evidence>
<dbReference type="InterPro" id="IPR022765">
    <property type="entry name" value="Dna2/Cas4_DUF83"/>
</dbReference>
<dbReference type="EC" id="3.1.12.1" evidence="9"/>
<evidence type="ECO:0000256" key="6">
    <source>
        <dbReference type="ARBA" id="ARBA00023014"/>
    </source>
</evidence>
<keyword evidence="2 9" id="KW-0479">Metal-binding</keyword>
<dbReference type="EMBL" id="FXAZ01000002">
    <property type="protein sequence ID" value="SMG36690.1"/>
    <property type="molecule type" value="Genomic_DNA"/>
</dbReference>
<organism evidence="11 12">
    <name type="scientific">Paenibacillus aquistagni</name>
    <dbReference type="NCBI Taxonomy" id="1852522"/>
    <lineage>
        <taxon>Bacteria</taxon>
        <taxon>Bacillati</taxon>
        <taxon>Bacillota</taxon>
        <taxon>Bacilli</taxon>
        <taxon>Bacillales</taxon>
        <taxon>Paenibacillaceae</taxon>
        <taxon>Paenibacillus</taxon>
    </lineage>
</organism>
<dbReference type="OrthoDB" id="9794720at2"/>
<evidence type="ECO:0000313" key="11">
    <source>
        <dbReference type="EMBL" id="SMG36690.1"/>
    </source>
</evidence>
<evidence type="ECO:0000256" key="3">
    <source>
        <dbReference type="ARBA" id="ARBA00022801"/>
    </source>
</evidence>
<evidence type="ECO:0000256" key="2">
    <source>
        <dbReference type="ARBA" id="ARBA00022723"/>
    </source>
</evidence>
<protein>
    <recommendedName>
        <fullName evidence="9">CRISPR-associated exonuclease Cas4</fullName>
        <ecNumber evidence="9">3.1.12.1</ecNumber>
    </recommendedName>
</protein>
<accession>A0A1X7K6I6</accession>
<dbReference type="STRING" id="1852522.SAMN06295960_2142"/>
<dbReference type="Pfam" id="PF01930">
    <property type="entry name" value="Cas_Cas4"/>
    <property type="match status" value="1"/>
</dbReference>
<dbReference type="AlphaFoldDB" id="A0A1X7K6I6"/>
<comment type="function">
    <text evidence="9">CRISPR (clustered regularly interspaced short palindromic repeat) is an adaptive immune system that provides protection against mobile genetic elements (viruses, transposable elements and conjugative plasmids). CRISPR clusters contain sequences complementary to antecedent mobile elements and target invading nucleic acids. CRISPR clusters are transcribed and processed into CRISPR RNA (crRNA).</text>
</comment>
<dbReference type="Proteomes" id="UP000193834">
    <property type="component" value="Unassembled WGS sequence"/>
</dbReference>
<dbReference type="PANTHER" id="PTHR37168:SF1">
    <property type="entry name" value="CRISPR-ASSOCIATED EXONUCLEASE CAS4"/>
    <property type="match status" value="1"/>
</dbReference>
<dbReference type="InterPro" id="IPR011604">
    <property type="entry name" value="PDDEXK-like_dom_sf"/>
</dbReference>
<keyword evidence="7 9" id="KW-0051">Antiviral defense</keyword>
<dbReference type="GO" id="GO:0051607">
    <property type="term" value="P:defense response to virus"/>
    <property type="evidence" value="ECO:0007669"/>
    <property type="project" value="UniProtKB-KW"/>
</dbReference>
<keyword evidence="5 9" id="KW-0408">Iron</keyword>
<evidence type="ECO:0000256" key="4">
    <source>
        <dbReference type="ARBA" id="ARBA00022839"/>
    </source>
</evidence>
<name>A0A1X7K6I6_9BACL</name>
<gene>
    <name evidence="11" type="ORF">SAMN06295960_2142</name>
</gene>
<evidence type="ECO:0000256" key="5">
    <source>
        <dbReference type="ARBA" id="ARBA00023004"/>
    </source>
</evidence>
<dbReference type="GO" id="GO:0004527">
    <property type="term" value="F:exonuclease activity"/>
    <property type="evidence" value="ECO:0007669"/>
    <property type="project" value="UniProtKB-KW"/>
</dbReference>
<feature type="domain" description="DUF83" evidence="10">
    <location>
        <begin position="4"/>
        <end position="156"/>
    </location>
</feature>
<evidence type="ECO:0000256" key="9">
    <source>
        <dbReference type="RuleBase" id="RU365022"/>
    </source>
</evidence>
<reference evidence="11 12" key="1">
    <citation type="submission" date="2017-04" db="EMBL/GenBank/DDBJ databases">
        <authorList>
            <person name="Afonso C.L."/>
            <person name="Miller P.J."/>
            <person name="Scott M.A."/>
            <person name="Spackman E."/>
            <person name="Goraichik I."/>
            <person name="Dimitrov K.M."/>
            <person name="Suarez D.L."/>
            <person name="Swayne D.E."/>
        </authorList>
    </citation>
    <scope>NUCLEOTIDE SEQUENCE [LARGE SCALE GENOMIC DNA]</scope>
    <source>
        <strain evidence="11 12">11</strain>
    </source>
</reference>
<proteinExistence type="inferred from homology"/>
<keyword evidence="8 9" id="KW-0464">Manganese</keyword>
<evidence type="ECO:0000256" key="7">
    <source>
        <dbReference type="ARBA" id="ARBA00023118"/>
    </source>
</evidence>
<keyword evidence="1 9" id="KW-0540">Nuclease</keyword>
<keyword evidence="3 9" id="KW-0378">Hydrolase</keyword>
<sequence length="162" mass="18734">MVRGIEVHYYAVCPRKLWLFHKGIGFEQEHDRVLEGALLHEEAYQRLDKELSIDELAVVDAVDDEFVREVKLTSKMEKADQLQMLYYLYLLKQRGIEKKGLLSYPTEKKTEQIILDASAEKRLLTALGEINDIIAGKVPSYRKLPYCSKCAYRDFCEAGEEA</sequence>
<keyword evidence="6 9" id="KW-0411">Iron-sulfur</keyword>
<dbReference type="Gene3D" id="3.90.320.10">
    <property type="match status" value="1"/>
</dbReference>
<dbReference type="InterPro" id="IPR013343">
    <property type="entry name" value="CRISPR-assoc_prot_Cas4"/>
</dbReference>
<evidence type="ECO:0000313" key="12">
    <source>
        <dbReference type="Proteomes" id="UP000193834"/>
    </source>
</evidence>
<dbReference type="PANTHER" id="PTHR37168">
    <property type="entry name" value="CRISPR-ASSOCIATED EXONUCLEASE CAS4"/>
    <property type="match status" value="1"/>
</dbReference>
<dbReference type="RefSeq" id="WP_085494342.1">
    <property type="nucleotide sequence ID" value="NZ_FXAZ01000002.1"/>
</dbReference>
<evidence type="ECO:0000256" key="1">
    <source>
        <dbReference type="ARBA" id="ARBA00022722"/>
    </source>
</evidence>
<comment type="cofactor">
    <cofactor evidence="9">
        <name>Mg(2+)</name>
        <dbReference type="ChEBI" id="CHEBI:18420"/>
    </cofactor>
    <cofactor evidence="9">
        <name>Mn(2+)</name>
        <dbReference type="ChEBI" id="CHEBI:29035"/>
    </cofactor>
    <text evidence="9">Mg(2+) or Mn(2+) required for ssDNA cleavage activity.</text>
</comment>
<evidence type="ECO:0000256" key="8">
    <source>
        <dbReference type="ARBA" id="ARBA00023211"/>
    </source>
</evidence>
<keyword evidence="12" id="KW-1185">Reference proteome</keyword>
<comment type="similarity">
    <text evidence="9">Belongs to the CRISPR-associated exonuclease Cas4 family.</text>
</comment>
<dbReference type="GO" id="GO:0051536">
    <property type="term" value="F:iron-sulfur cluster binding"/>
    <property type="evidence" value="ECO:0007669"/>
    <property type="project" value="UniProtKB-KW"/>
</dbReference>
<keyword evidence="4 9" id="KW-0269">Exonuclease</keyword>